<dbReference type="EMBL" id="PFGY01000100">
    <property type="protein sequence ID" value="PIW76014.1"/>
    <property type="molecule type" value="Genomic_DNA"/>
</dbReference>
<proteinExistence type="predicted"/>
<sequence>MSMYYVYVLLSSKFHIFYIGSAIDLKERIKMHNSGRVQSTKPYLPWTLIWYCAFKTEPEARNFERYLKTGSGRSFAYRHLISVALAKDFQRGRQISHRTKTGIAKPTENYKIIG</sequence>
<dbReference type="InterPro" id="IPR000305">
    <property type="entry name" value="GIY-YIG_endonuc"/>
</dbReference>
<gene>
    <name evidence="2" type="ORF">CO001_03605</name>
</gene>
<comment type="caution">
    <text evidence="2">The sequence shown here is derived from an EMBL/GenBank/DDBJ whole genome shotgun (WGS) entry which is preliminary data.</text>
</comment>
<dbReference type="CDD" id="cd10449">
    <property type="entry name" value="GIY-YIG_SLX1_like"/>
    <property type="match status" value="1"/>
</dbReference>
<name>A0A2M7IHM7_9BACT</name>
<dbReference type="Proteomes" id="UP000229561">
    <property type="component" value="Unassembled WGS sequence"/>
</dbReference>
<dbReference type="SUPFAM" id="SSF82771">
    <property type="entry name" value="GIY-YIG endonuclease"/>
    <property type="match status" value="1"/>
</dbReference>
<dbReference type="Gene3D" id="3.40.1440.10">
    <property type="entry name" value="GIY-YIG endonuclease"/>
    <property type="match status" value="1"/>
</dbReference>
<organism evidence="2 3">
    <name type="scientific">Candidatus Portnoybacteria bacterium CG_4_8_14_3_um_filter_40_10</name>
    <dbReference type="NCBI Taxonomy" id="1974801"/>
    <lineage>
        <taxon>Bacteria</taxon>
        <taxon>Candidatus Portnoyibacteriota</taxon>
    </lineage>
</organism>
<evidence type="ECO:0000313" key="3">
    <source>
        <dbReference type="Proteomes" id="UP000229561"/>
    </source>
</evidence>
<accession>A0A2M7IHM7</accession>
<dbReference type="AlphaFoldDB" id="A0A2M7IHM7"/>
<feature type="domain" description="GIY-YIG" evidence="1">
    <location>
        <begin position="2"/>
        <end position="77"/>
    </location>
</feature>
<evidence type="ECO:0000313" key="2">
    <source>
        <dbReference type="EMBL" id="PIW76014.1"/>
    </source>
</evidence>
<dbReference type="Pfam" id="PF01541">
    <property type="entry name" value="GIY-YIG"/>
    <property type="match status" value="1"/>
</dbReference>
<protein>
    <recommendedName>
        <fullName evidence="1">GIY-YIG domain-containing protein</fullName>
    </recommendedName>
</protein>
<dbReference type="PROSITE" id="PS50164">
    <property type="entry name" value="GIY_YIG"/>
    <property type="match status" value="1"/>
</dbReference>
<reference evidence="3" key="1">
    <citation type="submission" date="2017-09" db="EMBL/GenBank/DDBJ databases">
        <title>Depth-based differentiation of microbial function through sediment-hosted aquifers and enrichment of novel symbionts in the deep terrestrial subsurface.</title>
        <authorList>
            <person name="Probst A.J."/>
            <person name="Ladd B."/>
            <person name="Jarett J.K."/>
            <person name="Geller-Mcgrath D.E."/>
            <person name="Sieber C.M.K."/>
            <person name="Emerson J.B."/>
            <person name="Anantharaman K."/>
            <person name="Thomas B.C."/>
            <person name="Malmstrom R."/>
            <person name="Stieglmeier M."/>
            <person name="Klingl A."/>
            <person name="Woyke T."/>
            <person name="Ryan C.M."/>
            <person name="Banfield J.F."/>
        </authorList>
    </citation>
    <scope>NUCLEOTIDE SEQUENCE [LARGE SCALE GENOMIC DNA]</scope>
</reference>
<dbReference type="InterPro" id="IPR035901">
    <property type="entry name" value="GIY-YIG_endonuc_sf"/>
</dbReference>
<evidence type="ECO:0000259" key="1">
    <source>
        <dbReference type="PROSITE" id="PS50164"/>
    </source>
</evidence>